<feature type="signal peptide" evidence="11">
    <location>
        <begin position="1"/>
        <end position="24"/>
    </location>
</feature>
<feature type="active site" evidence="10">
    <location>
        <position position="351"/>
    </location>
</feature>
<dbReference type="Pfam" id="PF02868">
    <property type="entry name" value="Peptidase_M4_C"/>
    <property type="match status" value="1"/>
</dbReference>
<evidence type="ECO:0000259" key="14">
    <source>
        <dbReference type="Pfam" id="PF03413"/>
    </source>
</evidence>
<dbReference type="Proteomes" id="UP000281474">
    <property type="component" value="Unassembled WGS sequence"/>
</dbReference>
<proteinExistence type="inferred from homology"/>
<keyword evidence="6 11" id="KW-0378">Hydrolase</keyword>
<dbReference type="InterPro" id="IPR011096">
    <property type="entry name" value="FTP_domain"/>
</dbReference>
<comment type="function">
    <text evidence="11">Extracellular zinc metalloprotease.</text>
</comment>
<evidence type="ECO:0000256" key="6">
    <source>
        <dbReference type="ARBA" id="ARBA00022801"/>
    </source>
</evidence>
<dbReference type="EC" id="3.4.24.-" evidence="11"/>
<keyword evidence="3 11" id="KW-0645">Protease</keyword>
<evidence type="ECO:0000256" key="10">
    <source>
        <dbReference type="PIRSR" id="PIRSR623612-1"/>
    </source>
</evidence>
<dbReference type="InterPro" id="IPR025711">
    <property type="entry name" value="PepSY"/>
</dbReference>
<dbReference type="GO" id="GO:0046872">
    <property type="term" value="F:metal ion binding"/>
    <property type="evidence" value="ECO:0007669"/>
    <property type="project" value="UniProtKB-UniRule"/>
</dbReference>
<evidence type="ECO:0000259" key="12">
    <source>
        <dbReference type="Pfam" id="PF01447"/>
    </source>
</evidence>
<dbReference type="GO" id="GO:0005576">
    <property type="term" value="C:extracellular region"/>
    <property type="evidence" value="ECO:0007669"/>
    <property type="project" value="UniProtKB-SubCell"/>
</dbReference>
<dbReference type="GO" id="GO:0004222">
    <property type="term" value="F:metalloendopeptidase activity"/>
    <property type="evidence" value="ECO:0007669"/>
    <property type="project" value="UniProtKB-UniRule"/>
</dbReference>
<accession>A0A3L8PWE0</accession>
<comment type="similarity">
    <text evidence="2 11">Belongs to the peptidase M4 family.</text>
</comment>
<feature type="domain" description="PepSY" evidence="14">
    <location>
        <begin position="118"/>
        <end position="194"/>
    </location>
</feature>
<name>A0A3L8PWE0_9GAMM</name>
<keyword evidence="7 11" id="KW-0862">Zinc</keyword>
<reference evidence="16 17" key="1">
    <citation type="submission" date="2018-09" db="EMBL/GenBank/DDBJ databases">
        <title>Phylogeny of the Shewanellaceae, and recommendation for two new genera, Pseudoshewanella and Parashewanella.</title>
        <authorList>
            <person name="Wang G."/>
        </authorList>
    </citation>
    <scope>NUCLEOTIDE SEQUENCE [LARGE SCALE GENOMIC DNA]</scope>
    <source>
        <strain evidence="16 17">C51</strain>
    </source>
</reference>
<dbReference type="Gene3D" id="1.10.390.10">
    <property type="entry name" value="Neutral Protease Domain 2"/>
    <property type="match status" value="1"/>
</dbReference>
<dbReference type="AlphaFoldDB" id="A0A3L8PWE0"/>
<feature type="domain" description="FTP" evidence="15">
    <location>
        <begin position="54"/>
        <end position="90"/>
    </location>
</feature>
<evidence type="ECO:0000256" key="1">
    <source>
        <dbReference type="ARBA" id="ARBA00001947"/>
    </source>
</evidence>
<evidence type="ECO:0000256" key="11">
    <source>
        <dbReference type="RuleBase" id="RU366073"/>
    </source>
</evidence>
<feature type="chain" id="PRO_5023001513" description="Neutral metalloproteinase" evidence="11">
    <location>
        <begin position="25"/>
        <end position="508"/>
    </location>
</feature>
<feature type="active site" description="Proton donor" evidence="10">
    <location>
        <position position="432"/>
    </location>
</feature>
<dbReference type="SUPFAM" id="SSF55486">
    <property type="entry name" value="Metalloproteases ('zincins'), catalytic domain"/>
    <property type="match status" value="1"/>
</dbReference>
<dbReference type="CDD" id="cd09597">
    <property type="entry name" value="M4_TLP"/>
    <property type="match status" value="1"/>
</dbReference>
<sequence length="508" mass="55959">MMFNTKKLFLTTAVALALSSQAFAADIINFHNLASPSSTLNSQSMASIMSEGNSFKQKQAVTLPNKVKKIRLQQYFHGVPVYNYSVAVTADLLQNFSNPIGFAANNINPDPHFTTPTLTATQALAKAKSVHFSDNKLPTDTKTQNDDTKLYVYLDGNNQEHLVYMVNYLVNANSQNSRPYAIIDAHTGTILKQWEGLTTLSMGTGPGGNEKVGQYEYGSGKLPKLNVMPDGKGKCAMDSSFVKTEDARDGFPSQTTKAYSFDCSKSYRNTEKEANGGFSPINDAQYNGTMIYSMYRDWFSMNVLPFKLIMAPHDNTFPGPDNAWWDGKVMHFGDGHDSFYPLVSIDVGGHEISHGFTELNSGLEYWGQSGAMNESFSDMAGEAAKNYARGTNDFLVGLDITKNYGALRYMKTPPLDGYSIDNEDNYTGQEMHSASGIYNKVFYLLATTKGWTTKKAFAAFVYANVLYWTPESTFDSGACGVEDSAKDLHFKSTDVVNAFAQVGVKCKS</sequence>
<organism evidence="16 17">
    <name type="scientific">Parashewanella curva</name>
    <dbReference type="NCBI Taxonomy" id="2338552"/>
    <lineage>
        <taxon>Bacteria</taxon>
        <taxon>Pseudomonadati</taxon>
        <taxon>Pseudomonadota</taxon>
        <taxon>Gammaproteobacteria</taxon>
        <taxon>Alteromonadales</taxon>
        <taxon>Shewanellaceae</taxon>
        <taxon>Parashewanella</taxon>
    </lineage>
</organism>
<dbReference type="Gene3D" id="3.10.450.490">
    <property type="match status" value="1"/>
</dbReference>
<evidence type="ECO:0000256" key="4">
    <source>
        <dbReference type="ARBA" id="ARBA00022723"/>
    </source>
</evidence>
<comment type="cofactor">
    <cofactor evidence="1 11">
        <name>Zn(2+)</name>
        <dbReference type="ChEBI" id="CHEBI:29105"/>
    </cofactor>
</comment>
<dbReference type="PRINTS" id="PR00730">
    <property type="entry name" value="THERMOLYSIN"/>
</dbReference>
<dbReference type="PANTHER" id="PTHR33794:SF1">
    <property type="entry name" value="BACILLOLYSIN"/>
    <property type="match status" value="1"/>
</dbReference>
<dbReference type="GO" id="GO:0006508">
    <property type="term" value="P:proteolysis"/>
    <property type="evidence" value="ECO:0007669"/>
    <property type="project" value="UniProtKB-KW"/>
</dbReference>
<dbReference type="InterPro" id="IPR050728">
    <property type="entry name" value="Zinc_Metalloprotease_M4"/>
</dbReference>
<dbReference type="InterPro" id="IPR001570">
    <property type="entry name" value="Peptidase_M4_C_domain"/>
</dbReference>
<evidence type="ECO:0000256" key="2">
    <source>
        <dbReference type="ARBA" id="ARBA00009388"/>
    </source>
</evidence>
<evidence type="ECO:0000256" key="9">
    <source>
        <dbReference type="ARBA" id="ARBA00023145"/>
    </source>
</evidence>
<keyword evidence="11" id="KW-0964">Secreted</keyword>
<dbReference type="InterPro" id="IPR013856">
    <property type="entry name" value="Peptidase_M4_domain"/>
</dbReference>
<feature type="domain" description="Peptidase M4" evidence="12">
    <location>
        <begin position="211"/>
        <end position="358"/>
    </location>
</feature>
<dbReference type="Pfam" id="PF01447">
    <property type="entry name" value="Peptidase_M4"/>
    <property type="match status" value="1"/>
</dbReference>
<evidence type="ECO:0000256" key="3">
    <source>
        <dbReference type="ARBA" id="ARBA00022670"/>
    </source>
</evidence>
<gene>
    <name evidence="16" type="ORF">D5018_11070</name>
</gene>
<keyword evidence="17" id="KW-1185">Reference proteome</keyword>
<protein>
    <recommendedName>
        <fullName evidence="11">Neutral metalloproteinase</fullName>
        <ecNumber evidence="11">3.4.24.-</ecNumber>
    </recommendedName>
</protein>
<dbReference type="InterPro" id="IPR023612">
    <property type="entry name" value="Peptidase_M4"/>
</dbReference>
<evidence type="ECO:0000259" key="13">
    <source>
        <dbReference type="Pfam" id="PF02868"/>
    </source>
</evidence>
<feature type="domain" description="Peptidase M4 C-terminal" evidence="13">
    <location>
        <begin position="361"/>
        <end position="504"/>
    </location>
</feature>
<evidence type="ECO:0000313" key="17">
    <source>
        <dbReference type="Proteomes" id="UP000281474"/>
    </source>
</evidence>
<dbReference type="RefSeq" id="WP_121839068.1">
    <property type="nucleotide sequence ID" value="NZ_ML014778.1"/>
</dbReference>
<dbReference type="Gene3D" id="3.10.170.10">
    <property type="match status" value="1"/>
</dbReference>
<evidence type="ECO:0000259" key="15">
    <source>
        <dbReference type="Pfam" id="PF07504"/>
    </source>
</evidence>
<dbReference type="InterPro" id="IPR027268">
    <property type="entry name" value="Peptidase_M4/M1_CTD_sf"/>
</dbReference>
<dbReference type="Pfam" id="PF07504">
    <property type="entry name" value="FTP"/>
    <property type="match status" value="1"/>
</dbReference>
<dbReference type="PANTHER" id="PTHR33794">
    <property type="entry name" value="BACILLOLYSIN"/>
    <property type="match status" value="1"/>
</dbReference>
<evidence type="ECO:0000313" key="16">
    <source>
        <dbReference type="EMBL" id="RLV59684.1"/>
    </source>
</evidence>
<comment type="subcellular location">
    <subcellularLocation>
        <location evidence="11">Secreted</location>
    </subcellularLocation>
</comment>
<dbReference type="EMBL" id="QZEI01000029">
    <property type="protein sequence ID" value="RLV59684.1"/>
    <property type="molecule type" value="Genomic_DNA"/>
</dbReference>
<evidence type="ECO:0000256" key="8">
    <source>
        <dbReference type="ARBA" id="ARBA00023049"/>
    </source>
</evidence>
<keyword evidence="4" id="KW-0479">Metal-binding</keyword>
<dbReference type="Pfam" id="PF03413">
    <property type="entry name" value="PepSY"/>
    <property type="match status" value="1"/>
</dbReference>
<dbReference type="OrthoDB" id="5378341at2"/>
<dbReference type="Gene3D" id="3.10.450.40">
    <property type="match status" value="1"/>
</dbReference>
<keyword evidence="9" id="KW-0865">Zymogen</keyword>
<keyword evidence="8 11" id="KW-0482">Metalloprotease</keyword>
<evidence type="ECO:0000256" key="7">
    <source>
        <dbReference type="ARBA" id="ARBA00022833"/>
    </source>
</evidence>
<evidence type="ECO:0000256" key="5">
    <source>
        <dbReference type="ARBA" id="ARBA00022729"/>
    </source>
</evidence>
<keyword evidence="5 11" id="KW-0732">Signal</keyword>
<comment type="caution">
    <text evidence="16">The sequence shown here is derived from an EMBL/GenBank/DDBJ whole genome shotgun (WGS) entry which is preliminary data.</text>
</comment>